<feature type="domain" description="Ubiquitin-like" evidence="1">
    <location>
        <begin position="17"/>
        <end position="94"/>
    </location>
</feature>
<reference evidence="2 3" key="1">
    <citation type="journal article" date="2019" name="Sci. Rep.">
        <title>Nanopore sequencing improves the draft genome of the human pathogenic amoeba Naegleria fowleri.</title>
        <authorList>
            <person name="Liechti N."/>
            <person name="Schurch N."/>
            <person name="Bruggmann R."/>
            <person name="Wittwer M."/>
        </authorList>
    </citation>
    <scope>NUCLEOTIDE SEQUENCE [LARGE SCALE GENOMIC DNA]</scope>
    <source>
        <strain evidence="2 3">ATCC 30894</strain>
    </source>
</reference>
<sequence>MSAEDTKGDVKAEGKEQHINVKVVSQDGVEVFFKIKKSTPLKKLMEAYCKRQGLSAASVRFVFDGNRIDGKETAEELDMDDQDVIDVLVEQTGGF</sequence>
<organism evidence="2 3">
    <name type="scientific">Naegleria fowleri</name>
    <name type="common">Brain eating amoeba</name>
    <dbReference type="NCBI Taxonomy" id="5763"/>
    <lineage>
        <taxon>Eukaryota</taxon>
        <taxon>Discoba</taxon>
        <taxon>Heterolobosea</taxon>
        <taxon>Tetramitia</taxon>
        <taxon>Eutetramitia</taxon>
        <taxon>Vahlkampfiidae</taxon>
        <taxon>Naegleria</taxon>
    </lineage>
</organism>
<dbReference type="GeneID" id="68110439"/>
<dbReference type="Pfam" id="PF11976">
    <property type="entry name" value="Rad60-SLD"/>
    <property type="match status" value="1"/>
</dbReference>
<dbReference type="InterPro" id="IPR029071">
    <property type="entry name" value="Ubiquitin-like_domsf"/>
</dbReference>
<dbReference type="EMBL" id="VFQX01000033">
    <property type="protein sequence ID" value="KAF0977899.1"/>
    <property type="molecule type" value="Genomic_DNA"/>
</dbReference>
<dbReference type="OMA" id="MKIYCAR"/>
<proteinExistence type="predicted"/>
<dbReference type="PANTHER" id="PTHR10562">
    <property type="entry name" value="SMALL UBIQUITIN-RELATED MODIFIER"/>
    <property type="match status" value="1"/>
</dbReference>
<dbReference type="Gene3D" id="3.10.20.90">
    <property type="entry name" value="Phosphatidylinositol 3-kinase Catalytic Subunit, Chain A, domain 1"/>
    <property type="match status" value="1"/>
</dbReference>
<dbReference type="OrthoDB" id="442921at2759"/>
<dbReference type="SUPFAM" id="SSF54236">
    <property type="entry name" value="Ubiquitin-like"/>
    <property type="match status" value="1"/>
</dbReference>
<gene>
    <name evidence="2" type="ORF">FDP41_003221</name>
</gene>
<dbReference type="FunFam" id="3.10.20.90:FF:000202">
    <property type="entry name" value="Small ubiquitin-related modifier I"/>
    <property type="match status" value="1"/>
</dbReference>
<dbReference type="PROSITE" id="PS50053">
    <property type="entry name" value="UBIQUITIN_2"/>
    <property type="match status" value="1"/>
</dbReference>
<dbReference type="AlphaFoldDB" id="A0A6A5BY72"/>
<evidence type="ECO:0000313" key="3">
    <source>
        <dbReference type="Proteomes" id="UP000444721"/>
    </source>
</evidence>
<protein>
    <recommendedName>
        <fullName evidence="1">Ubiquitin-like domain-containing protein</fullName>
    </recommendedName>
</protein>
<dbReference type="VEuPathDB" id="AmoebaDB:FDP41_003221"/>
<name>A0A6A5BY72_NAEFO</name>
<dbReference type="SMART" id="SM00213">
    <property type="entry name" value="UBQ"/>
    <property type="match status" value="1"/>
</dbReference>
<dbReference type="InterPro" id="IPR000626">
    <property type="entry name" value="Ubiquitin-like_dom"/>
</dbReference>
<keyword evidence="3" id="KW-1185">Reference proteome</keyword>
<dbReference type="Proteomes" id="UP000444721">
    <property type="component" value="Unassembled WGS sequence"/>
</dbReference>
<evidence type="ECO:0000313" key="2">
    <source>
        <dbReference type="EMBL" id="KAF0977899.1"/>
    </source>
</evidence>
<comment type="caution">
    <text evidence="2">The sequence shown here is derived from an EMBL/GenBank/DDBJ whole genome shotgun (WGS) entry which is preliminary data.</text>
</comment>
<evidence type="ECO:0000259" key="1">
    <source>
        <dbReference type="PROSITE" id="PS50053"/>
    </source>
</evidence>
<dbReference type="RefSeq" id="XP_044562612.1">
    <property type="nucleotide sequence ID" value="XM_044706502.1"/>
</dbReference>
<accession>A0A6A5BY72</accession>
<dbReference type="InterPro" id="IPR022617">
    <property type="entry name" value="Rad60/SUMO-like_dom"/>
</dbReference>
<dbReference type="CDD" id="cd16116">
    <property type="entry name" value="Ubl_Smt3_like"/>
    <property type="match status" value="1"/>
</dbReference>